<comment type="caution">
    <text evidence="2">The sequence shown here is derived from an EMBL/GenBank/DDBJ whole genome shotgun (WGS) entry which is preliminary data.</text>
</comment>
<keyword evidence="3" id="KW-1185">Reference proteome</keyword>
<reference evidence="2" key="1">
    <citation type="submission" date="2018-05" db="EMBL/GenBank/DDBJ databases">
        <title>Draft genome of Mucuna pruriens seed.</title>
        <authorList>
            <person name="Nnadi N.E."/>
            <person name="Vos R."/>
            <person name="Hasami M.H."/>
            <person name="Devisetty U.K."/>
            <person name="Aguiy J.C."/>
        </authorList>
    </citation>
    <scope>NUCLEOTIDE SEQUENCE [LARGE SCALE GENOMIC DNA]</scope>
    <source>
        <strain evidence="2">JCA_2017</strain>
    </source>
</reference>
<dbReference type="PANTHER" id="PTHR48475">
    <property type="entry name" value="RIBONUCLEASE H"/>
    <property type="match status" value="1"/>
</dbReference>
<dbReference type="InterPro" id="IPR001584">
    <property type="entry name" value="Integrase_cat-core"/>
</dbReference>
<accession>A0A371EIC0</accession>
<feature type="domain" description="Integrase catalytic" evidence="1">
    <location>
        <begin position="222"/>
        <end position="300"/>
    </location>
</feature>
<dbReference type="GO" id="GO:0015074">
    <property type="term" value="P:DNA integration"/>
    <property type="evidence" value="ECO:0007669"/>
    <property type="project" value="InterPro"/>
</dbReference>
<dbReference type="InterPro" id="IPR036397">
    <property type="entry name" value="RNaseH_sf"/>
</dbReference>
<evidence type="ECO:0000313" key="2">
    <source>
        <dbReference type="EMBL" id="RDX65793.1"/>
    </source>
</evidence>
<dbReference type="STRING" id="157652.A0A371EIC0"/>
<dbReference type="EMBL" id="QJKJ01013732">
    <property type="protein sequence ID" value="RDX65793.1"/>
    <property type="molecule type" value="Genomic_DNA"/>
</dbReference>
<protein>
    <submittedName>
        <fullName evidence="2">Protein NYNRIN</fullName>
    </submittedName>
</protein>
<name>A0A371EIC0_MUCPR</name>
<dbReference type="Gene3D" id="3.30.420.10">
    <property type="entry name" value="Ribonuclease H-like superfamily/Ribonuclease H"/>
    <property type="match status" value="2"/>
</dbReference>
<dbReference type="OrthoDB" id="2016337at2759"/>
<dbReference type="Pfam" id="PF17921">
    <property type="entry name" value="Integrase_H2C2"/>
    <property type="match status" value="1"/>
</dbReference>
<dbReference type="Gene3D" id="1.10.340.70">
    <property type="match status" value="1"/>
</dbReference>
<dbReference type="PROSITE" id="PS50994">
    <property type="entry name" value="INTEGRASE"/>
    <property type="match status" value="1"/>
</dbReference>
<dbReference type="Proteomes" id="UP000257109">
    <property type="component" value="Unassembled WGS sequence"/>
</dbReference>
<dbReference type="AlphaFoldDB" id="A0A371EIC0"/>
<dbReference type="PANTHER" id="PTHR48475:SF1">
    <property type="entry name" value="RNASE H TYPE-1 DOMAIN-CONTAINING PROTEIN"/>
    <property type="match status" value="1"/>
</dbReference>
<feature type="non-terminal residue" evidence="2">
    <location>
        <position position="1"/>
    </location>
</feature>
<gene>
    <name evidence="2" type="primary">NYNRIN</name>
    <name evidence="2" type="ORF">CR513_55509</name>
</gene>
<dbReference type="Pfam" id="PF13456">
    <property type="entry name" value="RVT_3"/>
    <property type="match status" value="1"/>
</dbReference>
<dbReference type="GO" id="GO:0004523">
    <property type="term" value="F:RNA-DNA hybrid ribonuclease activity"/>
    <property type="evidence" value="ECO:0007669"/>
    <property type="project" value="InterPro"/>
</dbReference>
<dbReference type="InterPro" id="IPR002156">
    <property type="entry name" value="RNaseH_domain"/>
</dbReference>
<organism evidence="2 3">
    <name type="scientific">Mucuna pruriens</name>
    <name type="common">Velvet bean</name>
    <name type="synonym">Dolichos pruriens</name>
    <dbReference type="NCBI Taxonomy" id="157652"/>
    <lineage>
        <taxon>Eukaryota</taxon>
        <taxon>Viridiplantae</taxon>
        <taxon>Streptophyta</taxon>
        <taxon>Embryophyta</taxon>
        <taxon>Tracheophyta</taxon>
        <taxon>Spermatophyta</taxon>
        <taxon>Magnoliopsida</taxon>
        <taxon>eudicotyledons</taxon>
        <taxon>Gunneridae</taxon>
        <taxon>Pentapetalae</taxon>
        <taxon>rosids</taxon>
        <taxon>fabids</taxon>
        <taxon>Fabales</taxon>
        <taxon>Fabaceae</taxon>
        <taxon>Papilionoideae</taxon>
        <taxon>50 kb inversion clade</taxon>
        <taxon>NPAAA clade</taxon>
        <taxon>indigoferoid/millettioid clade</taxon>
        <taxon>Phaseoleae</taxon>
        <taxon>Mucuna</taxon>
    </lineage>
</organism>
<sequence length="300" mass="34561">MLFDGASNVLGHGIRAVLISLEDRCFLFTTRLGFNYTINIVEYEACVMGNTMALEYQVKTLKVYRNPALVVHQLRGDWETRDSKLIPYYSYVKELAECFEEAVPAYCQEIEEETDGKPWYYDIMCYMKNKEYPPGTTENNKRTLKRMAMGYFLNGDVEEVLEEIHEGIFGTHASGQAMARKILRFGYYWAKMEADCCDHVRKCHKYQGYVNNIQVPPAPLNILTIPWPFALWGIDVIGPIEPKESNGHHCILVVIDYFTKWVEAASYANLTRNVVVKFIKKDIICRYGTPSHITQIMGLT</sequence>
<dbReference type="InterPro" id="IPR041588">
    <property type="entry name" value="Integrase_H2C2"/>
</dbReference>
<dbReference type="GO" id="GO:0003676">
    <property type="term" value="F:nucleic acid binding"/>
    <property type="evidence" value="ECO:0007669"/>
    <property type="project" value="InterPro"/>
</dbReference>
<dbReference type="SUPFAM" id="SSF53098">
    <property type="entry name" value="Ribonuclease H-like"/>
    <property type="match status" value="2"/>
</dbReference>
<proteinExistence type="predicted"/>
<dbReference type="InterPro" id="IPR012337">
    <property type="entry name" value="RNaseH-like_sf"/>
</dbReference>
<evidence type="ECO:0000259" key="1">
    <source>
        <dbReference type="PROSITE" id="PS50994"/>
    </source>
</evidence>
<evidence type="ECO:0000313" key="3">
    <source>
        <dbReference type="Proteomes" id="UP000257109"/>
    </source>
</evidence>